<keyword evidence="2" id="KW-1185">Reference proteome</keyword>
<reference evidence="1 2" key="1">
    <citation type="submission" date="2015-01" db="EMBL/GenBank/DDBJ databases">
        <title>Evolution of Trichinella species and genotypes.</title>
        <authorList>
            <person name="Korhonen P.K."/>
            <person name="Edoardo P."/>
            <person name="Giuseppe L.R."/>
            <person name="Gasser R.B."/>
        </authorList>
    </citation>
    <scope>NUCLEOTIDE SEQUENCE [LARGE SCALE GENOMIC DNA]</scope>
    <source>
        <strain evidence="1">ISS588</strain>
    </source>
</reference>
<evidence type="ECO:0000313" key="2">
    <source>
        <dbReference type="Proteomes" id="UP000054805"/>
    </source>
</evidence>
<dbReference type="Proteomes" id="UP000054805">
    <property type="component" value="Unassembled WGS sequence"/>
</dbReference>
<accession>A0A0V1GKD4</accession>
<organism evidence="1 2">
    <name type="scientific">Trichinella pseudospiralis</name>
    <name type="common">Parasitic roundworm</name>
    <dbReference type="NCBI Taxonomy" id="6337"/>
    <lineage>
        <taxon>Eukaryota</taxon>
        <taxon>Metazoa</taxon>
        <taxon>Ecdysozoa</taxon>
        <taxon>Nematoda</taxon>
        <taxon>Enoplea</taxon>
        <taxon>Dorylaimia</taxon>
        <taxon>Trichinellida</taxon>
        <taxon>Trichinellidae</taxon>
        <taxon>Trichinella</taxon>
    </lineage>
</organism>
<proteinExistence type="predicted"/>
<protein>
    <submittedName>
        <fullName evidence="1">Uncharacterized protein</fullName>
    </submittedName>
</protein>
<evidence type="ECO:0000313" key="1">
    <source>
        <dbReference type="EMBL" id="KRY98730.1"/>
    </source>
</evidence>
<name>A0A0V1GKD4_TRIPS</name>
<sequence length="50" mass="5668">MKTSSLAACQLTLTSYLRGLCLLTMIYTKTVNFVEHCEPSLGEHFSLHFM</sequence>
<dbReference type="EMBL" id="JYDS01001567">
    <property type="protein sequence ID" value="KRY98730.1"/>
    <property type="molecule type" value="Genomic_DNA"/>
</dbReference>
<dbReference type="AlphaFoldDB" id="A0A0V1GKD4"/>
<gene>
    <name evidence="1" type="ORF">T4B_6655</name>
</gene>
<comment type="caution">
    <text evidence="1">The sequence shown here is derived from an EMBL/GenBank/DDBJ whole genome shotgun (WGS) entry which is preliminary data.</text>
</comment>